<dbReference type="InterPro" id="IPR036388">
    <property type="entry name" value="WH-like_DNA-bd_sf"/>
</dbReference>
<organism evidence="6 7">
    <name type="scientific">Loktanella gaetbuli</name>
    <dbReference type="NCBI Taxonomy" id="2881335"/>
    <lineage>
        <taxon>Bacteria</taxon>
        <taxon>Pseudomonadati</taxon>
        <taxon>Pseudomonadota</taxon>
        <taxon>Alphaproteobacteria</taxon>
        <taxon>Rhodobacterales</taxon>
        <taxon>Roseobacteraceae</taxon>
        <taxon>Loktanella</taxon>
    </lineage>
</organism>
<proteinExistence type="inferred from homology"/>
<dbReference type="PRINTS" id="PR00039">
    <property type="entry name" value="HTHLYSR"/>
</dbReference>
<keyword evidence="7" id="KW-1185">Reference proteome</keyword>
<dbReference type="PANTHER" id="PTHR30126:SF98">
    <property type="entry name" value="HTH-TYPE TRANSCRIPTIONAL ACTIVATOR BAUR"/>
    <property type="match status" value="1"/>
</dbReference>
<sequence length="288" mass="30815">MERLNYHHLRYFHEVAVTGHLGRAADRLNVAQSALSSQIRQLEDRLGLALFDRVGRTLVLTEAGRIALDHADRIFGAGDELLAVLRQTSDARPPLRVGAQSTLSRNFQLQFLAPLLGDAGRSFTLKSGGHGTLLDDLAGLALDVVLTTQVPGEAGFAAQRIAEQPVLLHGQPAWMDHRSLAALLAHAPMILPTESVIRAGFENLCARLGVTPQIAALVDDMAMVRLLAREGVGVAVAPSVVVADEIAGGTLMTAPFDLGIIEPFFAVTLPRKFPHPDLADLLAVHHAG</sequence>
<feature type="domain" description="HTH lysR-type" evidence="5">
    <location>
        <begin position="4"/>
        <end position="61"/>
    </location>
</feature>
<name>A0ABS8BWW0_9RHOB</name>
<keyword evidence="2" id="KW-0805">Transcription regulation</keyword>
<dbReference type="PANTHER" id="PTHR30126">
    <property type="entry name" value="HTH-TYPE TRANSCRIPTIONAL REGULATOR"/>
    <property type="match status" value="1"/>
</dbReference>
<dbReference type="EMBL" id="JAJATZ010000006">
    <property type="protein sequence ID" value="MCB5200203.1"/>
    <property type="molecule type" value="Genomic_DNA"/>
</dbReference>
<dbReference type="InterPro" id="IPR005119">
    <property type="entry name" value="LysR_subst-bd"/>
</dbReference>
<dbReference type="Pfam" id="PF03466">
    <property type="entry name" value="LysR_substrate"/>
    <property type="match status" value="1"/>
</dbReference>
<evidence type="ECO:0000313" key="6">
    <source>
        <dbReference type="EMBL" id="MCB5200203.1"/>
    </source>
</evidence>
<dbReference type="SUPFAM" id="SSF53850">
    <property type="entry name" value="Periplasmic binding protein-like II"/>
    <property type="match status" value="1"/>
</dbReference>
<dbReference type="Pfam" id="PF00126">
    <property type="entry name" value="HTH_1"/>
    <property type="match status" value="1"/>
</dbReference>
<gene>
    <name evidence="6" type="ORF">LGQ03_13210</name>
</gene>
<evidence type="ECO:0000259" key="5">
    <source>
        <dbReference type="PROSITE" id="PS50931"/>
    </source>
</evidence>
<evidence type="ECO:0000256" key="3">
    <source>
        <dbReference type="ARBA" id="ARBA00023125"/>
    </source>
</evidence>
<dbReference type="Gene3D" id="3.40.190.10">
    <property type="entry name" value="Periplasmic binding protein-like II"/>
    <property type="match status" value="2"/>
</dbReference>
<evidence type="ECO:0000256" key="4">
    <source>
        <dbReference type="ARBA" id="ARBA00023163"/>
    </source>
</evidence>
<comment type="similarity">
    <text evidence="1">Belongs to the LysR transcriptional regulatory family.</text>
</comment>
<keyword evidence="3" id="KW-0238">DNA-binding</keyword>
<evidence type="ECO:0000256" key="2">
    <source>
        <dbReference type="ARBA" id="ARBA00023015"/>
    </source>
</evidence>
<dbReference type="PROSITE" id="PS50931">
    <property type="entry name" value="HTH_LYSR"/>
    <property type="match status" value="1"/>
</dbReference>
<evidence type="ECO:0000256" key="1">
    <source>
        <dbReference type="ARBA" id="ARBA00009437"/>
    </source>
</evidence>
<dbReference type="SUPFAM" id="SSF46785">
    <property type="entry name" value="Winged helix' DNA-binding domain"/>
    <property type="match status" value="1"/>
</dbReference>
<dbReference type="RefSeq" id="WP_226748780.1">
    <property type="nucleotide sequence ID" value="NZ_JAJATZ010000006.1"/>
</dbReference>
<keyword evidence="4" id="KW-0804">Transcription</keyword>
<dbReference type="InterPro" id="IPR036390">
    <property type="entry name" value="WH_DNA-bd_sf"/>
</dbReference>
<reference evidence="6" key="1">
    <citation type="submission" date="2021-10" db="EMBL/GenBank/DDBJ databases">
        <title>Loktanella gaetbuli sp. nov., isolated from a tidal flat.</title>
        <authorList>
            <person name="Park S."/>
            <person name="Yoon J.-H."/>
        </authorList>
    </citation>
    <scope>NUCLEOTIDE SEQUENCE</scope>
    <source>
        <strain evidence="6">TSTF-M6</strain>
    </source>
</reference>
<accession>A0ABS8BWW0</accession>
<dbReference type="Proteomes" id="UP001138961">
    <property type="component" value="Unassembled WGS sequence"/>
</dbReference>
<evidence type="ECO:0000313" key="7">
    <source>
        <dbReference type="Proteomes" id="UP001138961"/>
    </source>
</evidence>
<dbReference type="InterPro" id="IPR000847">
    <property type="entry name" value="LysR_HTH_N"/>
</dbReference>
<protein>
    <submittedName>
        <fullName evidence="6">LysR family transcriptional regulator</fullName>
    </submittedName>
</protein>
<dbReference type="Gene3D" id="1.10.10.10">
    <property type="entry name" value="Winged helix-like DNA-binding domain superfamily/Winged helix DNA-binding domain"/>
    <property type="match status" value="1"/>
</dbReference>
<comment type="caution">
    <text evidence="6">The sequence shown here is derived from an EMBL/GenBank/DDBJ whole genome shotgun (WGS) entry which is preliminary data.</text>
</comment>